<dbReference type="EMBL" id="CAADRA010005159">
    <property type="protein sequence ID" value="VFT86248.1"/>
    <property type="molecule type" value="Genomic_DNA"/>
</dbReference>
<keyword evidence="2" id="KW-0813">Transport</keyword>
<evidence type="ECO:0000256" key="2">
    <source>
        <dbReference type="ARBA" id="ARBA00022448"/>
    </source>
</evidence>
<reference evidence="17" key="2">
    <citation type="submission" date="2019-06" db="EMBL/GenBank/DDBJ databases">
        <title>Genomics analysis of Aphanomyces spp. identifies a new class of oomycete effector associated with host adaptation.</title>
        <authorList>
            <person name="Gaulin E."/>
        </authorList>
    </citation>
    <scope>NUCLEOTIDE SEQUENCE</scope>
    <source>
        <strain evidence="17">CBS 578.67</strain>
    </source>
</reference>
<feature type="domain" description="RCK N-terminal" evidence="16">
    <location>
        <begin position="461"/>
        <end position="517"/>
    </location>
</feature>
<name>A0A485KMU8_9STRA</name>
<dbReference type="Pfam" id="PF03493">
    <property type="entry name" value="BK_channel_a"/>
    <property type="match status" value="1"/>
</dbReference>
<dbReference type="InterPro" id="IPR003929">
    <property type="entry name" value="K_chnl_BK_asu"/>
</dbReference>
<feature type="transmembrane region" description="Helical" evidence="13">
    <location>
        <begin position="123"/>
        <end position="141"/>
    </location>
</feature>
<sequence length="1164" mass="130393">MVQSMAEGVETALSASLAAIKFKNATWVNGTFVPDYDSFLQNGGNISSVGTILAVVAEKACSLLDTNPACFTANWELMWLQFRFWLYLQTPIFAVSVLFQWLEMWRNPYVEKVRRIVSYSAHAGAGLQLIASLFSCSAWIVRAGSQRLNPATWAIESLLLIFCACSYCFRWIAATNKVYHVVQLNNLFDLLSITSHFSLVTAVAVGKLRYSWLNFAFLRSYIIYYVLADVFDRYKQNYSMQLLRILVKAVCLIFFGAAVLYSLEFLGEIPHTNSFLFHVYMCPTPAGDMIPSNNTDGYDPGLCQERMSLFTSFYFMLVTASTVGYGDITPKTVIGRCLVCFFIPAGIYLFAAETTHLISIFEDRRMGHRSYALKRNTQHVVLTGNPAAVQVHDFLREFFHPDHESTFATRFLKQASSRRQKHFAALKRHMELVLLVECANDDAEAEFQHAVMDYVDAHDAFHGKVTILSGSPLQESDLRRAKVRDAMAVFFLPNKYTKHANEEDAANVLRVLAVSTAKGDHTQLFAMLVNSENRVLLEATGIPRDHLVCSDEIKLGLMGLSCRCRGLSTLIANLIGSFDMETFHAEAAVGKPVPLWVEEYVTGAAKEIYACHLDDRFLRMTFLDAAMAIHSETQGQVLLVAVEEGHNVVCNPGHLVVLTPSTKVYMIAESMKQVDEFAAVADLLHNTKLTSLLKIRTKLIARAHRARHAVEKRIPLAVREYIGRMVDLEKAQPPPPHVLETGGHIIICSGPSADQSIARLVNFVRPLRKDHVTAPVAIVIIHPTEFKDSAWAQLSPFGDIYHYLGSPQKHSTLVRAGIYKASSVVVLDQGSEEGNLSDSEAIFNTILIDGAIKDTPFQNGRDPFSIIELKEEHFNKYLDLLRGRQAQMQPLLVQSVRTSKSSTPMLSELGDQMPPARLSSRHSRASHASRATTTQKPPFLLQKSRSTDLTAWVAEKITTTREVLSEVRKALFKNELARDSVAENGAVGGGGLAYELMERFQVDDETFFQERYVSGGLFPAYVADELLIQSFYNPSINLFMRNVLDGKSIFMLYDIPKPWRHLQLTYGDLVERMTRLRSHALPIGLLRAPSFLNGAAKPYVYTCPYAHTIVDPQDKVFVLIHHQALHRVAKKLQRRFSARKKWQEAVALAQAKGVAATSPAHKDT</sequence>
<evidence type="ECO:0000256" key="13">
    <source>
        <dbReference type="SAM" id="Phobius"/>
    </source>
</evidence>
<dbReference type="Pfam" id="PF22614">
    <property type="entry name" value="Slo-like_RCK"/>
    <property type="match status" value="2"/>
</dbReference>
<evidence type="ECO:0000313" key="18">
    <source>
        <dbReference type="EMBL" id="VFT86248.1"/>
    </source>
</evidence>
<dbReference type="GO" id="GO:0016020">
    <property type="term" value="C:membrane"/>
    <property type="evidence" value="ECO:0007669"/>
    <property type="project" value="UniProtKB-SubCell"/>
</dbReference>
<dbReference type="GO" id="GO:0005267">
    <property type="term" value="F:potassium channel activity"/>
    <property type="evidence" value="ECO:0007669"/>
    <property type="project" value="UniProtKB-KW"/>
</dbReference>
<keyword evidence="9 13" id="KW-0472">Membrane</keyword>
<dbReference type="EMBL" id="VJMH01005138">
    <property type="protein sequence ID" value="KAF0700088.1"/>
    <property type="molecule type" value="Genomic_DNA"/>
</dbReference>
<feature type="transmembrane region" description="Helical" evidence="13">
    <location>
        <begin position="184"/>
        <end position="206"/>
    </location>
</feature>
<dbReference type="Gene3D" id="3.40.50.720">
    <property type="entry name" value="NAD(P)-binding Rossmann-like Domain"/>
    <property type="match status" value="2"/>
</dbReference>
<dbReference type="InterPro" id="IPR013099">
    <property type="entry name" value="K_chnl_dom"/>
</dbReference>
<accession>A0A485KMU8</accession>
<comment type="subcellular location">
    <subcellularLocation>
        <location evidence="1">Membrane</location>
        <topology evidence="1">Multi-pass membrane protein</topology>
    </subcellularLocation>
</comment>
<evidence type="ECO:0000256" key="11">
    <source>
        <dbReference type="ARBA" id="ARBA00034430"/>
    </source>
</evidence>
<dbReference type="PANTHER" id="PTHR10027">
    <property type="entry name" value="CALCIUM-ACTIVATED POTASSIUM CHANNEL ALPHA CHAIN"/>
    <property type="match status" value="1"/>
</dbReference>
<gene>
    <name evidence="18" type="primary">Aste57867_9367</name>
    <name evidence="17" type="ORF">As57867_009331</name>
    <name evidence="18" type="ORF">ASTE57867_9367</name>
</gene>
<dbReference type="SUPFAM" id="SSF81324">
    <property type="entry name" value="Voltage-gated potassium channels"/>
    <property type="match status" value="1"/>
</dbReference>
<keyword evidence="8" id="KW-0406">Ion transport</keyword>
<keyword evidence="6" id="KW-0630">Potassium</keyword>
<comment type="catalytic activity">
    <reaction evidence="11">
        <text>K(+)(in) = K(+)(out)</text>
        <dbReference type="Rhea" id="RHEA:29463"/>
        <dbReference type="ChEBI" id="CHEBI:29103"/>
    </reaction>
</comment>
<dbReference type="AlphaFoldDB" id="A0A485KMU8"/>
<evidence type="ECO:0000256" key="7">
    <source>
        <dbReference type="ARBA" id="ARBA00022989"/>
    </source>
</evidence>
<evidence type="ECO:0000313" key="19">
    <source>
        <dbReference type="Proteomes" id="UP000332933"/>
    </source>
</evidence>
<keyword evidence="5" id="KW-0631">Potassium channel</keyword>
<dbReference type="OrthoDB" id="10035564at2759"/>
<evidence type="ECO:0000256" key="4">
    <source>
        <dbReference type="ARBA" id="ARBA00022692"/>
    </source>
</evidence>
<dbReference type="Pfam" id="PF07885">
    <property type="entry name" value="Ion_trans_2"/>
    <property type="match status" value="1"/>
</dbReference>
<evidence type="ECO:0000256" key="8">
    <source>
        <dbReference type="ARBA" id="ARBA00023065"/>
    </source>
</evidence>
<dbReference type="InterPro" id="IPR047871">
    <property type="entry name" value="K_chnl_Slo-like"/>
</dbReference>
<proteinExistence type="predicted"/>
<feature type="domain" description="Potassium channel" evidence="15">
    <location>
        <begin position="305"/>
        <end position="361"/>
    </location>
</feature>
<evidence type="ECO:0000259" key="16">
    <source>
        <dbReference type="Pfam" id="PF22614"/>
    </source>
</evidence>
<keyword evidence="4 13" id="KW-0812">Transmembrane</keyword>
<feature type="transmembrane region" description="Helical" evidence="13">
    <location>
        <begin position="333"/>
        <end position="351"/>
    </location>
</feature>
<organism evidence="18 19">
    <name type="scientific">Aphanomyces stellatus</name>
    <dbReference type="NCBI Taxonomy" id="120398"/>
    <lineage>
        <taxon>Eukaryota</taxon>
        <taxon>Sar</taxon>
        <taxon>Stramenopiles</taxon>
        <taxon>Oomycota</taxon>
        <taxon>Saprolegniomycetes</taxon>
        <taxon>Saprolegniales</taxon>
        <taxon>Verrucalvaceae</taxon>
        <taxon>Aphanomyces</taxon>
    </lineage>
</organism>
<keyword evidence="7 13" id="KW-1133">Transmembrane helix</keyword>
<protein>
    <submittedName>
        <fullName evidence="18">Aste57867_9367 protein</fullName>
    </submittedName>
</protein>
<keyword evidence="10" id="KW-0407">Ion channel</keyword>
<dbReference type="InterPro" id="IPR003148">
    <property type="entry name" value="RCK_N"/>
</dbReference>
<evidence type="ECO:0000313" key="17">
    <source>
        <dbReference type="EMBL" id="KAF0700088.1"/>
    </source>
</evidence>
<keyword evidence="19" id="KW-1185">Reference proteome</keyword>
<evidence type="ECO:0000256" key="6">
    <source>
        <dbReference type="ARBA" id="ARBA00022958"/>
    </source>
</evidence>
<feature type="transmembrane region" description="Helical" evidence="13">
    <location>
        <begin position="84"/>
        <end position="102"/>
    </location>
</feature>
<feature type="transmembrane region" description="Helical" evidence="13">
    <location>
        <begin position="307"/>
        <end position="326"/>
    </location>
</feature>
<dbReference type="Proteomes" id="UP000332933">
    <property type="component" value="Unassembled WGS sequence"/>
</dbReference>
<evidence type="ECO:0000256" key="10">
    <source>
        <dbReference type="ARBA" id="ARBA00023303"/>
    </source>
</evidence>
<feature type="region of interest" description="Disordered" evidence="12">
    <location>
        <begin position="897"/>
        <end position="936"/>
    </location>
</feature>
<evidence type="ECO:0000259" key="14">
    <source>
        <dbReference type="Pfam" id="PF03493"/>
    </source>
</evidence>
<evidence type="ECO:0000256" key="9">
    <source>
        <dbReference type="ARBA" id="ARBA00023136"/>
    </source>
</evidence>
<evidence type="ECO:0000256" key="5">
    <source>
        <dbReference type="ARBA" id="ARBA00022826"/>
    </source>
</evidence>
<evidence type="ECO:0000256" key="1">
    <source>
        <dbReference type="ARBA" id="ARBA00004141"/>
    </source>
</evidence>
<evidence type="ECO:0000259" key="15">
    <source>
        <dbReference type="Pfam" id="PF07885"/>
    </source>
</evidence>
<feature type="domain" description="RCK N-terminal" evidence="16">
    <location>
        <begin position="743"/>
        <end position="851"/>
    </location>
</feature>
<evidence type="ECO:0000256" key="12">
    <source>
        <dbReference type="SAM" id="MobiDB-lite"/>
    </source>
</evidence>
<reference evidence="18 19" key="1">
    <citation type="submission" date="2019-03" db="EMBL/GenBank/DDBJ databases">
        <authorList>
            <person name="Gaulin E."/>
            <person name="Dumas B."/>
        </authorList>
    </citation>
    <scope>NUCLEOTIDE SEQUENCE [LARGE SCALE GENOMIC DNA]</scope>
    <source>
        <strain evidence="18">CBS 568.67</strain>
    </source>
</reference>
<dbReference type="Gene3D" id="1.10.287.70">
    <property type="match status" value="1"/>
</dbReference>
<keyword evidence="3" id="KW-0633">Potassium transport</keyword>
<feature type="transmembrane region" description="Helical" evidence="13">
    <location>
        <begin position="153"/>
        <end position="172"/>
    </location>
</feature>
<feature type="domain" description="Calcium-activated potassium channel BK alpha subunit" evidence="14">
    <location>
        <begin position="545"/>
        <end position="642"/>
    </location>
</feature>
<feature type="transmembrane region" description="Helical" evidence="13">
    <location>
        <begin position="243"/>
        <end position="263"/>
    </location>
</feature>
<evidence type="ECO:0000256" key="3">
    <source>
        <dbReference type="ARBA" id="ARBA00022538"/>
    </source>
</evidence>
<dbReference type="PANTHER" id="PTHR10027:SF10">
    <property type="entry name" value="SLOWPOKE 2, ISOFORM D"/>
    <property type="match status" value="1"/>
</dbReference>